<gene>
    <name evidence="1" type="ORF">Pgy4_36270</name>
</gene>
<feature type="non-terminal residue" evidence="1">
    <location>
        <position position="71"/>
    </location>
</feature>
<reference evidence="1 2" key="1">
    <citation type="journal article" date="2011" name="PLoS Pathog.">
        <title>Dynamic evolution of pathogenicity revealed by sequencing and comparative genomics of 19 Pseudomonas syringae isolates.</title>
        <authorList>
            <person name="Baltrus D.A."/>
            <person name="Nishimura M.T."/>
            <person name="Romanchuk A."/>
            <person name="Chang J.H."/>
            <person name="Mukhtar M.S."/>
            <person name="Cherkis K."/>
            <person name="Roach J."/>
            <person name="Grant S.R."/>
            <person name="Jones C.D."/>
            <person name="Dangl J.L."/>
        </authorList>
    </citation>
    <scope>NUCLEOTIDE SEQUENCE [LARGE SCALE GENOMIC DNA]</scope>
    <source>
        <strain evidence="2">race 4</strain>
    </source>
</reference>
<dbReference type="Proteomes" id="UP000005466">
    <property type="component" value="Unassembled WGS sequence"/>
</dbReference>
<comment type="caution">
    <text evidence="1">The sequence shown here is derived from an EMBL/GenBank/DDBJ whole genome shotgun (WGS) entry which is preliminary data.</text>
</comment>
<dbReference type="AlphaFoldDB" id="F3CGN3"/>
<organism evidence="1 2">
    <name type="scientific">Pseudomonas savastanoi pv. glycinea str. race 4</name>
    <dbReference type="NCBI Taxonomy" id="875330"/>
    <lineage>
        <taxon>Bacteria</taxon>
        <taxon>Pseudomonadati</taxon>
        <taxon>Pseudomonadota</taxon>
        <taxon>Gammaproteobacteria</taxon>
        <taxon>Pseudomonadales</taxon>
        <taxon>Pseudomonadaceae</taxon>
        <taxon>Pseudomonas</taxon>
    </lineage>
</organism>
<proteinExistence type="predicted"/>
<sequence length="71" mass="7795">MFNEVLRRCMDAGLVKGEGFAVDASVIKADASRQRGVPGDDEINWRDPALSTRAVREYLEALDEEALGEAL</sequence>
<protein>
    <submittedName>
        <fullName evidence="1">Transposase</fullName>
    </submittedName>
</protein>
<evidence type="ECO:0000313" key="2">
    <source>
        <dbReference type="Proteomes" id="UP000005466"/>
    </source>
</evidence>
<accession>F3CGN3</accession>
<dbReference type="EMBL" id="ADWY01002720">
    <property type="protein sequence ID" value="EGH18425.1"/>
    <property type="molecule type" value="Genomic_DNA"/>
</dbReference>
<name>F3CGN3_PSESG</name>
<evidence type="ECO:0000313" key="1">
    <source>
        <dbReference type="EMBL" id="EGH18425.1"/>
    </source>
</evidence>